<evidence type="ECO:0000313" key="2">
    <source>
        <dbReference type="EMBL" id="ACJ34480.1"/>
    </source>
</evidence>
<dbReference type="EMBL" id="CP000922">
    <property type="protein sequence ID" value="ACJ34480.1"/>
    <property type="molecule type" value="Genomic_DNA"/>
</dbReference>
<keyword evidence="1" id="KW-0472">Membrane</keyword>
<dbReference type="eggNOG" id="ENOG5033NJB">
    <property type="taxonomic scope" value="Bacteria"/>
</dbReference>
<protein>
    <submittedName>
        <fullName evidence="2">Uncharacterized conserved protein</fullName>
    </submittedName>
</protein>
<feature type="transmembrane region" description="Helical" evidence="1">
    <location>
        <begin position="29"/>
        <end position="47"/>
    </location>
</feature>
<gene>
    <name evidence="2" type="ordered locus">Aflv_2121</name>
</gene>
<evidence type="ECO:0000256" key="1">
    <source>
        <dbReference type="SAM" id="Phobius"/>
    </source>
</evidence>
<reference evidence="2 3" key="1">
    <citation type="journal article" date="2008" name="Genome Biol.">
        <title>Encapsulated in silica: genome, proteome and physiology of the thermophilic bacterium Anoxybacillus flavithermus WK1.</title>
        <authorList>
            <person name="Saw J.H."/>
            <person name="Mountain B.W."/>
            <person name="Feng L."/>
            <person name="Omelchenko M.V."/>
            <person name="Hou S."/>
            <person name="Saito J.A."/>
            <person name="Stott M.B."/>
            <person name="Li D."/>
            <person name="Zhao G."/>
            <person name="Wu J."/>
            <person name="Galperin M.Y."/>
            <person name="Koonin E.V."/>
            <person name="Makarova K.S."/>
            <person name="Wolf Y.I."/>
            <person name="Rigden D.J."/>
            <person name="Dunfield P.F."/>
            <person name="Wang L."/>
            <person name="Alam M."/>
        </authorList>
    </citation>
    <scope>NUCLEOTIDE SEQUENCE [LARGE SCALE GENOMIC DNA]</scope>
    <source>
        <strain evidence="3">DSM 21510 / WK1</strain>
    </source>
</reference>
<keyword evidence="1" id="KW-1133">Transmembrane helix</keyword>
<dbReference type="HOGENOM" id="CLU_2566390_0_0_9"/>
<dbReference type="AlphaFoldDB" id="B7GLL1"/>
<evidence type="ECO:0000313" key="3">
    <source>
        <dbReference type="Proteomes" id="UP000000742"/>
    </source>
</evidence>
<accession>B7GLL1</accession>
<dbReference type="KEGG" id="afl:Aflv_2121"/>
<keyword evidence="1" id="KW-0812">Transmembrane</keyword>
<name>B7GLL1_ANOFW</name>
<dbReference type="STRING" id="491915.Aflv_2121"/>
<organism evidence="2 3">
    <name type="scientific">Anoxybacillus flavithermus (strain DSM 21510 / WK1)</name>
    <dbReference type="NCBI Taxonomy" id="491915"/>
    <lineage>
        <taxon>Bacteria</taxon>
        <taxon>Bacillati</taxon>
        <taxon>Bacillota</taxon>
        <taxon>Bacilli</taxon>
        <taxon>Bacillales</taxon>
        <taxon>Anoxybacillaceae</taxon>
        <taxon>Anoxybacillus</taxon>
    </lineage>
</organism>
<sequence>MFYSFVTYLSYFFSHSLIINRKKEGGSMVVAHIVWMIIALIVHFFALMRLFPLVISVPFLFLSFFSFFTYLNNRHRFRGFH</sequence>
<feature type="transmembrane region" description="Helical" evidence="1">
    <location>
        <begin position="53"/>
        <end position="71"/>
    </location>
</feature>
<dbReference type="Proteomes" id="UP000000742">
    <property type="component" value="Chromosome"/>
</dbReference>
<proteinExistence type="predicted"/>